<protein>
    <recommendedName>
        <fullName evidence="5">Glycosyltransferase 2-like domain-containing protein</fullName>
    </recommendedName>
</protein>
<reference evidence="7" key="1">
    <citation type="journal article" date="2019" name="Int. J. Syst. Evol. Microbiol.">
        <title>The Global Catalogue of Microorganisms (GCM) 10K type strain sequencing project: providing services to taxonomists for standard genome sequencing and annotation.</title>
        <authorList>
            <consortium name="The Broad Institute Genomics Platform"/>
            <consortium name="The Broad Institute Genome Sequencing Center for Infectious Disease"/>
            <person name="Wu L."/>
            <person name="Ma J."/>
        </authorList>
    </citation>
    <scope>NUCLEOTIDE SEQUENCE [LARGE SCALE GENOMIC DNA]</scope>
    <source>
        <strain evidence="7">NBRC 108725</strain>
    </source>
</reference>
<dbReference type="SUPFAM" id="SSF53448">
    <property type="entry name" value="Nucleotide-diphospho-sugar transferases"/>
    <property type="match status" value="1"/>
</dbReference>
<evidence type="ECO:0000256" key="2">
    <source>
        <dbReference type="ARBA" id="ARBA00006739"/>
    </source>
</evidence>
<keyword evidence="4" id="KW-0808">Transferase</keyword>
<proteinExistence type="inferred from homology"/>
<organism evidence="6 7">
    <name type="scientific">Naasia aerilata</name>
    <dbReference type="NCBI Taxonomy" id="1162966"/>
    <lineage>
        <taxon>Bacteria</taxon>
        <taxon>Bacillati</taxon>
        <taxon>Actinomycetota</taxon>
        <taxon>Actinomycetes</taxon>
        <taxon>Micrococcales</taxon>
        <taxon>Microbacteriaceae</taxon>
        <taxon>Naasia</taxon>
    </lineage>
</organism>
<evidence type="ECO:0000256" key="3">
    <source>
        <dbReference type="ARBA" id="ARBA00022676"/>
    </source>
</evidence>
<keyword evidence="3" id="KW-0328">Glycosyltransferase</keyword>
<keyword evidence="7" id="KW-1185">Reference proteome</keyword>
<evidence type="ECO:0000259" key="5">
    <source>
        <dbReference type="Pfam" id="PF00535"/>
    </source>
</evidence>
<dbReference type="InterPro" id="IPR029044">
    <property type="entry name" value="Nucleotide-diphossugar_trans"/>
</dbReference>
<accession>A0ABN6XQN1</accession>
<sequence>MSNPETSRGGHLTVVVAALTYRRPGDLSELLPDLVAQRSASQDDVRILIVDNDPAAGAREQIASFGEGVEYVHAAEPGIAAARNVALDAAGDADLLVFIDDDERPVSRWLARLVATWREHGSTAVVGPVISSFEVEPGDWIRAGGFFTRRRLPTGSPVTIAATNNLLLDMQEIRRMGLRFDVRFGLTGGSDTLFSRELIAQGGTMIWCDEAIVTDVVPASRATRDWVVRRAFRSGNSWMRTSLAVQPTAVGRLTTRLSLAARGLGRVVAGGGLVVIGAATRRIGWHAKGMKAVARGAGLLAGAFGSVYAEYKRA</sequence>
<dbReference type="PANTHER" id="PTHR43179:SF12">
    <property type="entry name" value="GALACTOFURANOSYLTRANSFERASE GLFT2"/>
    <property type="match status" value="1"/>
</dbReference>
<evidence type="ECO:0000256" key="4">
    <source>
        <dbReference type="ARBA" id="ARBA00022679"/>
    </source>
</evidence>
<dbReference type="Gene3D" id="3.90.550.10">
    <property type="entry name" value="Spore Coat Polysaccharide Biosynthesis Protein SpsA, Chain A"/>
    <property type="match status" value="1"/>
</dbReference>
<gene>
    <name evidence="6" type="ORF">GCM10025866_18440</name>
</gene>
<dbReference type="EMBL" id="AP027731">
    <property type="protein sequence ID" value="BDZ45935.1"/>
    <property type="molecule type" value="Genomic_DNA"/>
</dbReference>
<dbReference type="Proteomes" id="UP001321498">
    <property type="component" value="Chromosome"/>
</dbReference>
<comment type="pathway">
    <text evidence="1">Cell wall biogenesis; cell wall polysaccharide biosynthesis.</text>
</comment>
<evidence type="ECO:0000313" key="7">
    <source>
        <dbReference type="Proteomes" id="UP001321498"/>
    </source>
</evidence>
<dbReference type="InterPro" id="IPR001173">
    <property type="entry name" value="Glyco_trans_2-like"/>
</dbReference>
<feature type="domain" description="Glycosyltransferase 2-like" evidence="5">
    <location>
        <begin position="20"/>
        <end position="152"/>
    </location>
</feature>
<evidence type="ECO:0000313" key="6">
    <source>
        <dbReference type="EMBL" id="BDZ45935.1"/>
    </source>
</evidence>
<evidence type="ECO:0000256" key="1">
    <source>
        <dbReference type="ARBA" id="ARBA00004776"/>
    </source>
</evidence>
<dbReference type="PANTHER" id="PTHR43179">
    <property type="entry name" value="RHAMNOSYLTRANSFERASE WBBL"/>
    <property type="match status" value="1"/>
</dbReference>
<dbReference type="RefSeq" id="WP_286279169.1">
    <property type="nucleotide sequence ID" value="NZ_AP027731.1"/>
</dbReference>
<comment type="similarity">
    <text evidence="2">Belongs to the glycosyltransferase 2 family.</text>
</comment>
<name>A0ABN6XQN1_9MICO</name>
<dbReference type="Pfam" id="PF00535">
    <property type="entry name" value="Glycos_transf_2"/>
    <property type="match status" value="1"/>
</dbReference>